<dbReference type="EMBL" id="JBHRWW010000015">
    <property type="protein sequence ID" value="MFC3690041.1"/>
    <property type="molecule type" value="Genomic_DNA"/>
</dbReference>
<feature type="transmembrane region" description="Helical" evidence="6">
    <location>
        <begin position="145"/>
        <end position="163"/>
    </location>
</feature>
<feature type="transmembrane region" description="Helical" evidence="6">
    <location>
        <begin position="108"/>
        <end position="133"/>
    </location>
</feature>
<evidence type="ECO:0000259" key="7">
    <source>
        <dbReference type="PROSITE" id="PS50850"/>
    </source>
</evidence>
<dbReference type="Gene3D" id="1.20.1250.20">
    <property type="entry name" value="MFS general substrate transporter like domains"/>
    <property type="match status" value="1"/>
</dbReference>
<feature type="transmembrane region" description="Helical" evidence="6">
    <location>
        <begin position="83"/>
        <end position="102"/>
    </location>
</feature>
<feature type="transmembrane region" description="Helical" evidence="6">
    <location>
        <begin position="476"/>
        <end position="494"/>
    </location>
</feature>
<accession>A0ABV7WJJ1</accession>
<evidence type="ECO:0000256" key="4">
    <source>
        <dbReference type="ARBA" id="ARBA00023136"/>
    </source>
</evidence>
<feature type="transmembrane region" description="Helical" evidence="6">
    <location>
        <begin position="169"/>
        <end position="188"/>
    </location>
</feature>
<keyword evidence="4 6" id="KW-0472">Membrane</keyword>
<dbReference type="Gene3D" id="1.20.1720.10">
    <property type="entry name" value="Multidrug resistance protein D"/>
    <property type="match status" value="1"/>
</dbReference>
<name>A0ABV7WJJ1_9MICO</name>
<protein>
    <submittedName>
        <fullName evidence="8">MFS transporter</fullName>
    </submittedName>
</protein>
<evidence type="ECO:0000256" key="6">
    <source>
        <dbReference type="SAM" id="Phobius"/>
    </source>
</evidence>
<dbReference type="Proteomes" id="UP001595685">
    <property type="component" value="Unassembled WGS sequence"/>
</dbReference>
<dbReference type="InterPro" id="IPR011701">
    <property type="entry name" value="MFS"/>
</dbReference>
<feature type="transmembrane region" description="Helical" evidence="6">
    <location>
        <begin position="230"/>
        <end position="253"/>
    </location>
</feature>
<evidence type="ECO:0000256" key="1">
    <source>
        <dbReference type="ARBA" id="ARBA00004651"/>
    </source>
</evidence>
<dbReference type="Pfam" id="PF07690">
    <property type="entry name" value="MFS_1"/>
    <property type="match status" value="1"/>
</dbReference>
<organism evidence="8 9">
    <name type="scientific">Aquipuribacter hungaricus</name>
    <dbReference type="NCBI Taxonomy" id="545624"/>
    <lineage>
        <taxon>Bacteria</taxon>
        <taxon>Bacillati</taxon>
        <taxon>Actinomycetota</taxon>
        <taxon>Actinomycetes</taxon>
        <taxon>Micrococcales</taxon>
        <taxon>Intrasporangiaceae</taxon>
        <taxon>Aquipuribacter</taxon>
    </lineage>
</organism>
<feature type="domain" description="Major facilitator superfamily (MFS) profile" evidence="7">
    <location>
        <begin position="17"/>
        <end position="499"/>
    </location>
</feature>
<feature type="transmembrane region" description="Helical" evidence="6">
    <location>
        <begin position="363"/>
        <end position="386"/>
    </location>
</feature>
<dbReference type="PANTHER" id="PTHR23501:SF197">
    <property type="entry name" value="COMD"/>
    <property type="match status" value="1"/>
</dbReference>
<feature type="transmembrane region" description="Helical" evidence="6">
    <location>
        <begin position="274"/>
        <end position="297"/>
    </location>
</feature>
<feature type="transmembrane region" description="Helical" evidence="6">
    <location>
        <begin position="52"/>
        <end position="71"/>
    </location>
</feature>
<dbReference type="PANTHER" id="PTHR23501">
    <property type="entry name" value="MAJOR FACILITATOR SUPERFAMILY"/>
    <property type="match status" value="1"/>
</dbReference>
<comment type="subcellular location">
    <subcellularLocation>
        <location evidence="1">Cell membrane</location>
        <topology evidence="1">Multi-pass membrane protein</topology>
    </subcellularLocation>
</comment>
<keyword evidence="3 6" id="KW-1133">Transmembrane helix</keyword>
<evidence type="ECO:0000256" key="3">
    <source>
        <dbReference type="ARBA" id="ARBA00022989"/>
    </source>
</evidence>
<dbReference type="InterPro" id="IPR020846">
    <property type="entry name" value="MFS_dom"/>
</dbReference>
<dbReference type="PRINTS" id="PR01036">
    <property type="entry name" value="TCRTETB"/>
</dbReference>
<dbReference type="SUPFAM" id="SSF103473">
    <property type="entry name" value="MFS general substrate transporter"/>
    <property type="match status" value="1"/>
</dbReference>
<reference evidence="9" key="1">
    <citation type="journal article" date="2019" name="Int. J. Syst. Evol. Microbiol.">
        <title>The Global Catalogue of Microorganisms (GCM) 10K type strain sequencing project: providing services to taxonomists for standard genome sequencing and annotation.</title>
        <authorList>
            <consortium name="The Broad Institute Genomics Platform"/>
            <consortium name="The Broad Institute Genome Sequencing Center for Infectious Disease"/>
            <person name="Wu L."/>
            <person name="Ma J."/>
        </authorList>
    </citation>
    <scope>NUCLEOTIDE SEQUENCE [LARGE SCALE GENOMIC DNA]</scope>
    <source>
        <strain evidence="9">NCAIM B.02333</strain>
    </source>
</reference>
<feature type="transmembrane region" description="Helical" evidence="6">
    <location>
        <begin position="406"/>
        <end position="424"/>
    </location>
</feature>
<dbReference type="InterPro" id="IPR036259">
    <property type="entry name" value="MFS_trans_sf"/>
</dbReference>
<sequence length="540" mass="55510">MSETAPAPTTRRQVLLPLSGLLLAMFSAFLSSTIVSNALPTIIADLDGSQRQYTWVVVATLLASTATTPLWGKTADLVDKKVLVQVATLVFTVGSVGAGLAPSVELLIAWRAVQGLGLGGLQALVIIVVAAMISPRERGRYMGPIGAVMSVAPVVGPLLGGVIVDSPLGWRWCFFVGVPLSLASLLLVQRTLHLPLVRRPVRIDYLGAALIVAAVSDLLVWVTLAGDSFAWGSATSWAMGLGGLALVGLAVLAESRAAEPVIPLRLFRDRTTTLATLASIAVGVAMFGGSVFLGQYFQVARGYSPTAAGLLSLPMVLGSTVSSVVSGQLISRTGRWKVFLVLGGTLMTAGFGLLATLDHETPMGLVFVYLALLGTGMGMMMQNLVLAVQNTVHPSDLGTASSTVSFFRSLGGTVGVSVLGVVLADRVAVLVREGLVAIGVDAPAGGAGVGIGGLEELPAPVEEVVRAAYGDATGRIFFVAAVLAVLGLLAILCIREVPLRTLTGAEQLAEEQAAAAAAEAGAGGTETSPRLPEPVGPARR</sequence>
<evidence type="ECO:0000313" key="9">
    <source>
        <dbReference type="Proteomes" id="UP001595685"/>
    </source>
</evidence>
<gene>
    <name evidence="8" type="ORF">ACFOLH_16970</name>
</gene>
<dbReference type="PROSITE" id="PS50850">
    <property type="entry name" value="MFS"/>
    <property type="match status" value="1"/>
</dbReference>
<feature type="transmembrane region" description="Helical" evidence="6">
    <location>
        <begin position="203"/>
        <end position="224"/>
    </location>
</feature>
<keyword evidence="2 6" id="KW-0812">Transmembrane</keyword>
<feature type="compositionally biased region" description="Pro residues" evidence="5">
    <location>
        <begin position="531"/>
        <end position="540"/>
    </location>
</feature>
<dbReference type="RefSeq" id="WP_340292830.1">
    <property type="nucleotide sequence ID" value="NZ_JBBEOI010000084.1"/>
</dbReference>
<feature type="region of interest" description="Disordered" evidence="5">
    <location>
        <begin position="516"/>
        <end position="540"/>
    </location>
</feature>
<feature type="transmembrane region" description="Helical" evidence="6">
    <location>
        <begin position="303"/>
        <end position="326"/>
    </location>
</feature>
<evidence type="ECO:0000313" key="8">
    <source>
        <dbReference type="EMBL" id="MFC3690041.1"/>
    </source>
</evidence>
<evidence type="ECO:0000256" key="2">
    <source>
        <dbReference type="ARBA" id="ARBA00022692"/>
    </source>
</evidence>
<evidence type="ECO:0000256" key="5">
    <source>
        <dbReference type="SAM" id="MobiDB-lite"/>
    </source>
</evidence>
<proteinExistence type="predicted"/>
<comment type="caution">
    <text evidence="8">The sequence shown here is derived from an EMBL/GenBank/DDBJ whole genome shotgun (WGS) entry which is preliminary data.</text>
</comment>
<keyword evidence="9" id="KW-1185">Reference proteome</keyword>
<feature type="transmembrane region" description="Helical" evidence="6">
    <location>
        <begin position="338"/>
        <end position="357"/>
    </location>
</feature>